<dbReference type="PROSITE" id="PS50053">
    <property type="entry name" value="UBIQUITIN_2"/>
    <property type="match status" value="1"/>
</dbReference>
<feature type="transmembrane region" description="Helical" evidence="1">
    <location>
        <begin position="129"/>
        <end position="149"/>
    </location>
</feature>
<dbReference type="AlphaFoldDB" id="A0AAD9LEW7"/>
<keyword evidence="1" id="KW-0472">Membrane</keyword>
<name>A0AAD9LEW7_BABDI</name>
<dbReference type="InterPro" id="IPR029071">
    <property type="entry name" value="Ubiquitin-like_domsf"/>
</dbReference>
<dbReference type="InterPro" id="IPR000626">
    <property type="entry name" value="Ubiquitin-like_dom"/>
</dbReference>
<reference evidence="3" key="2">
    <citation type="submission" date="2021-05" db="EMBL/GenBank/DDBJ databases">
        <authorList>
            <person name="Pain A."/>
        </authorList>
    </citation>
    <scope>NUCLEOTIDE SEQUENCE</scope>
    <source>
        <strain evidence="3">1802A</strain>
    </source>
</reference>
<protein>
    <recommendedName>
        <fullName evidence="2">Ubiquitin-like domain-containing protein</fullName>
    </recommendedName>
</protein>
<evidence type="ECO:0000313" key="3">
    <source>
        <dbReference type="EMBL" id="KAK1933112.1"/>
    </source>
</evidence>
<reference evidence="3" key="1">
    <citation type="journal article" date="2014" name="Nucleic Acids Res.">
        <title>The evolutionary dynamics of variant antigen genes in Babesia reveal a history of genomic innovation underlying host-parasite interaction.</title>
        <authorList>
            <person name="Jackson A.P."/>
            <person name="Otto T.D."/>
            <person name="Darby A."/>
            <person name="Ramaprasad A."/>
            <person name="Xia D."/>
            <person name="Echaide I.E."/>
            <person name="Farber M."/>
            <person name="Gahlot S."/>
            <person name="Gamble J."/>
            <person name="Gupta D."/>
            <person name="Gupta Y."/>
            <person name="Jackson L."/>
            <person name="Malandrin L."/>
            <person name="Malas T.B."/>
            <person name="Moussa E."/>
            <person name="Nair M."/>
            <person name="Reid A.J."/>
            <person name="Sanders M."/>
            <person name="Sharma J."/>
            <person name="Tracey A."/>
            <person name="Quail M.A."/>
            <person name="Weir W."/>
            <person name="Wastling J.M."/>
            <person name="Hall N."/>
            <person name="Willadsen P."/>
            <person name="Lingelbach K."/>
            <person name="Shiels B."/>
            <person name="Tait A."/>
            <person name="Berriman M."/>
            <person name="Allred D.R."/>
            <person name="Pain A."/>
        </authorList>
    </citation>
    <scope>NUCLEOTIDE SEQUENCE</scope>
    <source>
        <strain evidence="3">1802A</strain>
    </source>
</reference>
<comment type="caution">
    <text evidence="3">The sequence shown here is derived from an EMBL/GenBank/DDBJ whole genome shotgun (WGS) entry which is preliminary data.</text>
</comment>
<keyword evidence="1" id="KW-0812">Transmembrane</keyword>
<sequence length="157" mass="17912">MTLVKLKLLINRFDGDPDTTESESSCTTSIIELKERFFEEDLKKGHNIRLIHRGNILRDDAVLERLGGYQEGELLVLTVFATKPDANQPSLRTASKGALWKWSTSAWIMVVATLWCYKFKIADSFRRFPVLVLYVITLLTLQMIFTRVIGSGTVESR</sequence>
<feature type="domain" description="Ubiquitin-like" evidence="2">
    <location>
        <begin position="6"/>
        <end position="67"/>
    </location>
</feature>
<accession>A0AAD9LEW7</accession>
<evidence type="ECO:0000256" key="1">
    <source>
        <dbReference type="SAM" id="Phobius"/>
    </source>
</evidence>
<evidence type="ECO:0000259" key="2">
    <source>
        <dbReference type="PROSITE" id="PS50053"/>
    </source>
</evidence>
<dbReference type="SUPFAM" id="SSF54236">
    <property type="entry name" value="Ubiquitin-like"/>
    <property type="match status" value="1"/>
</dbReference>
<dbReference type="Proteomes" id="UP001195914">
    <property type="component" value="Unassembled WGS sequence"/>
</dbReference>
<dbReference type="EMBL" id="JAHBMH010000073">
    <property type="protein sequence ID" value="KAK1933112.1"/>
    <property type="molecule type" value="Genomic_DNA"/>
</dbReference>
<keyword evidence="4" id="KW-1185">Reference proteome</keyword>
<organism evidence="3 4">
    <name type="scientific">Babesia divergens</name>
    <dbReference type="NCBI Taxonomy" id="32595"/>
    <lineage>
        <taxon>Eukaryota</taxon>
        <taxon>Sar</taxon>
        <taxon>Alveolata</taxon>
        <taxon>Apicomplexa</taxon>
        <taxon>Aconoidasida</taxon>
        <taxon>Piroplasmida</taxon>
        <taxon>Babesiidae</taxon>
        <taxon>Babesia</taxon>
    </lineage>
</organism>
<keyword evidence="1" id="KW-1133">Transmembrane helix</keyword>
<proteinExistence type="predicted"/>
<evidence type="ECO:0000313" key="4">
    <source>
        <dbReference type="Proteomes" id="UP001195914"/>
    </source>
</evidence>
<gene>
    <name evidence="3" type="ORF">X943_002203</name>
</gene>